<evidence type="ECO:0000256" key="1">
    <source>
        <dbReference type="SAM" id="Phobius"/>
    </source>
</evidence>
<dbReference type="PANTHER" id="PTHR33882">
    <property type="entry name" value="PATHOGENIC TYPE III EFFECTOR AVIRULENCE FACTOR AVR AVRRPT-CLEAVAGE: CLEAVAGE SITE PROTEIN"/>
    <property type="match status" value="1"/>
</dbReference>
<feature type="domain" description="RIN4 pathogenic type III effector avirulence factor Avr cleavage site" evidence="2">
    <location>
        <begin position="10"/>
        <end position="40"/>
    </location>
</feature>
<organism evidence="3 4">
    <name type="scientific">Dendrobium thyrsiflorum</name>
    <name type="common">Pinecone-like raceme dendrobium</name>
    <name type="synonym">Orchid</name>
    <dbReference type="NCBI Taxonomy" id="117978"/>
    <lineage>
        <taxon>Eukaryota</taxon>
        <taxon>Viridiplantae</taxon>
        <taxon>Streptophyta</taxon>
        <taxon>Embryophyta</taxon>
        <taxon>Tracheophyta</taxon>
        <taxon>Spermatophyta</taxon>
        <taxon>Magnoliopsida</taxon>
        <taxon>Liliopsida</taxon>
        <taxon>Asparagales</taxon>
        <taxon>Orchidaceae</taxon>
        <taxon>Epidendroideae</taxon>
        <taxon>Malaxideae</taxon>
        <taxon>Dendrobiinae</taxon>
        <taxon>Dendrobium</taxon>
    </lineage>
</organism>
<dbReference type="Proteomes" id="UP001552299">
    <property type="component" value="Unassembled WGS sequence"/>
</dbReference>
<dbReference type="AlphaFoldDB" id="A0ABD0U7C0"/>
<keyword evidence="1" id="KW-0812">Transmembrane</keyword>
<dbReference type="Pfam" id="PF05627">
    <property type="entry name" value="AvrRpt-cleavage"/>
    <property type="match status" value="1"/>
</dbReference>
<dbReference type="PANTHER" id="PTHR33882:SF2">
    <property type="entry name" value="EXPRESSED PROTEIN"/>
    <property type="match status" value="1"/>
</dbReference>
<sequence>MEVRKEGNERLSVPAFGEWDGKVGLPDYSIDFSRIREHRRQNKSRVSLGNEDELLNRTSINGDQSVESLKKNLPLHQQHGNSTVLFAYVTQGRKDISIVVDVWGSEILICSPHAVTSGANVMVVAKQRKGSIGILDLKLLGLELAFLLQRNAGMKMFLGVDLSDVMFGLLVSLFITYF</sequence>
<name>A0ABD0U7C0_DENTH</name>
<evidence type="ECO:0000313" key="3">
    <source>
        <dbReference type="EMBL" id="KAL0908514.1"/>
    </source>
</evidence>
<keyword evidence="1" id="KW-0472">Membrane</keyword>
<dbReference type="InterPro" id="IPR008700">
    <property type="entry name" value="TypeIII_avirulence_cleave"/>
</dbReference>
<dbReference type="EMBL" id="JANQDX010000017">
    <property type="protein sequence ID" value="KAL0908514.1"/>
    <property type="molecule type" value="Genomic_DNA"/>
</dbReference>
<proteinExistence type="predicted"/>
<accession>A0ABD0U7C0</accession>
<reference evidence="3 4" key="1">
    <citation type="journal article" date="2024" name="Plant Biotechnol. J.">
        <title>Dendrobium thyrsiflorum genome and its molecular insights into genes involved in important horticultural traits.</title>
        <authorList>
            <person name="Chen B."/>
            <person name="Wang J.Y."/>
            <person name="Zheng P.J."/>
            <person name="Li K.L."/>
            <person name="Liang Y.M."/>
            <person name="Chen X.F."/>
            <person name="Zhang C."/>
            <person name="Zhao X."/>
            <person name="He X."/>
            <person name="Zhang G.Q."/>
            <person name="Liu Z.J."/>
            <person name="Xu Q."/>
        </authorList>
    </citation>
    <scope>NUCLEOTIDE SEQUENCE [LARGE SCALE GENOMIC DNA]</scope>
    <source>
        <strain evidence="3">GZMU011</strain>
    </source>
</reference>
<feature type="transmembrane region" description="Helical" evidence="1">
    <location>
        <begin position="156"/>
        <end position="177"/>
    </location>
</feature>
<gene>
    <name evidence="3" type="ORF">M5K25_023010</name>
</gene>
<protein>
    <recommendedName>
        <fullName evidence="2">RIN4 pathogenic type III effector avirulence factor Avr cleavage site domain-containing protein</fullName>
    </recommendedName>
</protein>
<evidence type="ECO:0000259" key="2">
    <source>
        <dbReference type="Pfam" id="PF05627"/>
    </source>
</evidence>
<keyword evidence="1" id="KW-1133">Transmembrane helix</keyword>
<evidence type="ECO:0000313" key="4">
    <source>
        <dbReference type="Proteomes" id="UP001552299"/>
    </source>
</evidence>
<keyword evidence="4" id="KW-1185">Reference proteome</keyword>
<comment type="caution">
    <text evidence="3">The sequence shown here is derived from an EMBL/GenBank/DDBJ whole genome shotgun (WGS) entry which is preliminary data.</text>
</comment>